<dbReference type="InterPro" id="IPR050471">
    <property type="entry name" value="AB_hydrolase"/>
</dbReference>
<dbReference type="AlphaFoldDB" id="N0B022"/>
<dbReference type="Pfam" id="PF00561">
    <property type="entry name" value="Abhydrolase_1"/>
    <property type="match status" value="1"/>
</dbReference>
<dbReference type="Gene3D" id="3.40.50.1820">
    <property type="entry name" value="alpha/beta hydrolase"/>
    <property type="match status" value="1"/>
</dbReference>
<dbReference type="STRING" id="670307.HYPDE_22858"/>
<dbReference type="PRINTS" id="PR00111">
    <property type="entry name" value="ABHYDROLASE"/>
</dbReference>
<dbReference type="GO" id="GO:0004806">
    <property type="term" value="F:triacylglycerol lipase activity"/>
    <property type="evidence" value="ECO:0007669"/>
    <property type="project" value="TreeGrafter"/>
</dbReference>
<dbReference type="EMBL" id="CP005587">
    <property type="protein sequence ID" value="AGK56258.1"/>
    <property type="molecule type" value="Genomic_DNA"/>
</dbReference>
<evidence type="ECO:0000313" key="2">
    <source>
        <dbReference type="EMBL" id="AGK56258.1"/>
    </source>
</evidence>
<proteinExistence type="predicted"/>
<dbReference type="PANTHER" id="PTHR43433:SF5">
    <property type="entry name" value="AB HYDROLASE-1 DOMAIN-CONTAINING PROTEIN"/>
    <property type="match status" value="1"/>
</dbReference>
<dbReference type="PANTHER" id="PTHR43433">
    <property type="entry name" value="HYDROLASE, ALPHA/BETA FOLD FAMILY PROTEIN"/>
    <property type="match status" value="1"/>
</dbReference>
<feature type="domain" description="AB hydrolase-1" evidence="1">
    <location>
        <begin position="28"/>
        <end position="129"/>
    </location>
</feature>
<keyword evidence="3" id="KW-1185">Reference proteome</keyword>
<dbReference type="GO" id="GO:0046503">
    <property type="term" value="P:glycerolipid catabolic process"/>
    <property type="evidence" value="ECO:0007669"/>
    <property type="project" value="TreeGrafter"/>
</dbReference>
<keyword evidence="2" id="KW-0378">Hydrolase</keyword>
<dbReference type="InterPro" id="IPR029058">
    <property type="entry name" value="AB_hydrolase_fold"/>
</dbReference>
<dbReference type="SUPFAM" id="SSF53474">
    <property type="entry name" value="alpha/beta-Hydrolases"/>
    <property type="match status" value="1"/>
</dbReference>
<dbReference type="KEGG" id="hdt:HYPDE_22858"/>
<dbReference type="Proteomes" id="UP000005952">
    <property type="component" value="Chromosome"/>
</dbReference>
<dbReference type="HOGENOM" id="CLU_020336_50_5_5"/>
<sequence length="257" mass="27274">MGSDGMKQFDSAGVDIAYLDTGAGRVKPPVLLIHGFASNVETNWVNTGWVYFLSKAGYRVIALDNRGHGQSQKLHELTDYGAPLMAEDARRLLDHLSIARAHVIGYSMGARIAAFLALAHPERVDHVVFGGLGINMVRGLAGTGPIARALEAESIEDVSNPTARTFRAFAEQTKSDLKALAACIRSARAPITAEMVASISAPVLVAVGETDVIGGSADELAKIIPGARAITMAGRDHNRAVGDRTFKAEVLAFLEGR</sequence>
<reference evidence="2 3" key="1">
    <citation type="journal article" date="2013" name="Genome Announc.">
        <title>Genome sequences for three denitrifying bacterial strains isolated from a uranium- and nitrate-contaminated subsurface environment.</title>
        <authorList>
            <person name="Venkatramanan R."/>
            <person name="Prakash O."/>
            <person name="Woyke T."/>
            <person name="Chain P."/>
            <person name="Goodwin L.A."/>
            <person name="Watson D."/>
            <person name="Brooks S."/>
            <person name="Kostka J.E."/>
            <person name="Green S.J."/>
        </authorList>
    </citation>
    <scope>NUCLEOTIDE SEQUENCE [LARGE SCALE GENOMIC DNA]</scope>
    <source>
        <strain evidence="2 3">1NES1</strain>
    </source>
</reference>
<accession>N0B022</accession>
<evidence type="ECO:0000313" key="3">
    <source>
        <dbReference type="Proteomes" id="UP000005952"/>
    </source>
</evidence>
<dbReference type="InterPro" id="IPR000073">
    <property type="entry name" value="AB_hydrolase_1"/>
</dbReference>
<protein>
    <submittedName>
        <fullName evidence="2">Alpha/beta hydrolase fold protein</fullName>
    </submittedName>
</protein>
<evidence type="ECO:0000259" key="1">
    <source>
        <dbReference type="Pfam" id="PF00561"/>
    </source>
</evidence>
<organism evidence="2 3">
    <name type="scientific">Hyphomicrobium denitrificans 1NES1</name>
    <dbReference type="NCBI Taxonomy" id="670307"/>
    <lineage>
        <taxon>Bacteria</taxon>
        <taxon>Pseudomonadati</taxon>
        <taxon>Pseudomonadota</taxon>
        <taxon>Alphaproteobacteria</taxon>
        <taxon>Hyphomicrobiales</taxon>
        <taxon>Hyphomicrobiaceae</taxon>
        <taxon>Hyphomicrobium</taxon>
    </lineage>
</organism>
<dbReference type="eggNOG" id="COG0596">
    <property type="taxonomic scope" value="Bacteria"/>
</dbReference>
<gene>
    <name evidence="2" type="ORF">HYPDE_22858</name>
</gene>
<name>N0B022_9HYPH</name>